<reference evidence="1" key="1">
    <citation type="submission" date="2020-10" db="EMBL/GenBank/DDBJ databases">
        <authorList>
            <person name="Gilroy R."/>
        </authorList>
    </citation>
    <scope>NUCLEOTIDE SEQUENCE</scope>
    <source>
        <strain evidence="1">CHK191-8634</strain>
    </source>
</reference>
<evidence type="ECO:0000313" key="1">
    <source>
        <dbReference type="EMBL" id="HIU44386.1"/>
    </source>
</evidence>
<dbReference type="AlphaFoldDB" id="A0A9D1LM47"/>
<name>A0A9D1LM47_9CLOT</name>
<dbReference type="EMBL" id="DVMR01000065">
    <property type="protein sequence ID" value="HIU44386.1"/>
    <property type="molecule type" value="Genomic_DNA"/>
</dbReference>
<proteinExistence type="predicted"/>
<evidence type="ECO:0000313" key="2">
    <source>
        <dbReference type="Proteomes" id="UP000824073"/>
    </source>
</evidence>
<accession>A0A9D1LM47</accession>
<organism evidence="1 2">
    <name type="scientific">Candidatus Ventrousia excrementavium</name>
    <dbReference type="NCBI Taxonomy" id="2840961"/>
    <lineage>
        <taxon>Bacteria</taxon>
        <taxon>Bacillati</taxon>
        <taxon>Bacillota</taxon>
        <taxon>Clostridia</taxon>
        <taxon>Eubacteriales</taxon>
        <taxon>Clostridiaceae</taxon>
        <taxon>Clostridiaceae incertae sedis</taxon>
        <taxon>Candidatus Ventrousia</taxon>
    </lineage>
</organism>
<gene>
    <name evidence="1" type="ORF">IAB67_08840</name>
</gene>
<protein>
    <submittedName>
        <fullName evidence="1">(Fe-S)-binding protein</fullName>
    </submittedName>
</protein>
<reference evidence="1" key="2">
    <citation type="journal article" date="2021" name="PeerJ">
        <title>Extensive microbial diversity within the chicken gut microbiome revealed by metagenomics and culture.</title>
        <authorList>
            <person name="Gilroy R."/>
            <person name="Ravi A."/>
            <person name="Getino M."/>
            <person name="Pursley I."/>
            <person name="Horton D.L."/>
            <person name="Alikhan N.F."/>
            <person name="Baker D."/>
            <person name="Gharbi K."/>
            <person name="Hall N."/>
            <person name="Watson M."/>
            <person name="Adriaenssens E.M."/>
            <person name="Foster-Nyarko E."/>
            <person name="Jarju S."/>
            <person name="Secka A."/>
            <person name="Antonio M."/>
            <person name="Oren A."/>
            <person name="Chaudhuri R.R."/>
            <person name="La Ragione R."/>
            <person name="Hildebrand F."/>
            <person name="Pallen M.J."/>
        </authorList>
    </citation>
    <scope>NUCLEOTIDE SEQUENCE</scope>
    <source>
        <strain evidence="1">CHK191-8634</strain>
    </source>
</reference>
<comment type="caution">
    <text evidence="1">The sequence shown here is derived from an EMBL/GenBank/DDBJ whole genome shotgun (WGS) entry which is preliminary data.</text>
</comment>
<sequence length="223" mass="24839">MFSRDCTNLYFNPGCALNLYRPENAERIFAYLQANFPKVHMHDICCRHNPQLPAGSVIVNICAGCDQRFRSLYDGISTVSLWELIDEVGNFPFPDYHGMNVSIHDPCPVRDRPAVHRAVRSLLHKMNITIVEAERAGTASICCGDSLYPACSTEKVYEAMKTRARSMPCEHVVVYCVSCIKAMSVGGRTPLYLVDLLLGQSTAPGTCDVAEWHHALDTYIAAH</sequence>
<dbReference type="Proteomes" id="UP000824073">
    <property type="component" value="Unassembled WGS sequence"/>
</dbReference>